<dbReference type="InterPro" id="IPR044548">
    <property type="entry name" value="AF0060_NTP-PPase_MazG-like"/>
</dbReference>
<accession>A0ABQ5SV40</accession>
<dbReference type="EMBL" id="BSEL01000005">
    <property type="protein sequence ID" value="GLJ68017.1"/>
    <property type="molecule type" value="Genomic_DNA"/>
</dbReference>
<dbReference type="Proteomes" id="UP001142292">
    <property type="component" value="Unassembled WGS sequence"/>
</dbReference>
<protein>
    <recommendedName>
        <fullName evidence="3">DUF768 domain-containing protein</fullName>
    </recommendedName>
</protein>
<keyword evidence="2" id="KW-1185">Reference proteome</keyword>
<evidence type="ECO:0008006" key="3">
    <source>
        <dbReference type="Google" id="ProtNLM"/>
    </source>
</evidence>
<reference evidence="1" key="1">
    <citation type="journal article" date="2014" name="Int. J. Syst. Evol. Microbiol.">
        <title>Complete genome of a new Firmicutes species belonging to the dominant human colonic microbiota ('Ruminococcus bicirculans') reveals two chromosomes and a selective capacity to utilize plant glucans.</title>
        <authorList>
            <consortium name="NISC Comparative Sequencing Program"/>
            <person name="Wegmann U."/>
            <person name="Louis P."/>
            <person name="Goesmann A."/>
            <person name="Henrissat B."/>
            <person name="Duncan S.H."/>
            <person name="Flint H.J."/>
        </authorList>
    </citation>
    <scope>NUCLEOTIDE SEQUENCE</scope>
    <source>
        <strain evidence="1">VKM Ac-1246</strain>
    </source>
</reference>
<evidence type="ECO:0000313" key="1">
    <source>
        <dbReference type="EMBL" id="GLJ68017.1"/>
    </source>
</evidence>
<gene>
    <name evidence="1" type="ORF">GCM10017579_20530</name>
</gene>
<reference evidence="1" key="2">
    <citation type="submission" date="2023-01" db="EMBL/GenBank/DDBJ databases">
        <authorList>
            <person name="Sun Q."/>
            <person name="Evtushenko L."/>
        </authorList>
    </citation>
    <scope>NUCLEOTIDE SEQUENCE</scope>
    <source>
        <strain evidence="1">VKM Ac-1246</strain>
    </source>
</reference>
<dbReference type="CDD" id="cd11533">
    <property type="entry name" value="NTP-PPase_Af0060_like"/>
    <property type="match status" value="1"/>
</dbReference>
<evidence type="ECO:0000313" key="2">
    <source>
        <dbReference type="Proteomes" id="UP001142292"/>
    </source>
</evidence>
<sequence>MTDATPALLAYLSRWLDESQGDRDAEAVLWGRVAKVSEDAGEAIAAFVGATVQDPRSNSRPGIAHGYDDHVVDELFDAAITAMTAGTIVEPAGAPT</sequence>
<proteinExistence type="predicted"/>
<name>A0ABQ5SV40_9ACTN</name>
<comment type="caution">
    <text evidence="1">The sequence shown here is derived from an EMBL/GenBank/DDBJ whole genome shotgun (WGS) entry which is preliminary data.</text>
</comment>
<organism evidence="1 2">
    <name type="scientific">Nocardioides luteus</name>
    <dbReference type="NCBI Taxonomy" id="1844"/>
    <lineage>
        <taxon>Bacteria</taxon>
        <taxon>Bacillati</taxon>
        <taxon>Actinomycetota</taxon>
        <taxon>Actinomycetes</taxon>
        <taxon>Propionibacteriales</taxon>
        <taxon>Nocardioidaceae</taxon>
        <taxon>Nocardioides</taxon>
    </lineage>
</organism>